<proteinExistence type="predicted"/>
<keyword evidence="3" id="KW-1185">Reference proteome</keyword>
<sequence>MRINCRLSGLGKISRDTHTRRMLDFRNELDRVRVDDVRIPDLGNVLVACFNLNFCECNFDPCVGCNSCGPRTWHLTSVSLSPVRSMRWARSRHGSGGSHRSFHAVPLDPLNLDGFLRASARSDDKWWPTELAYWYGFWRNRRHPGHQIQMVPTHYPGWPTKECADWWAVACRRRFLSPDWLLQDPRGAHLLDDVPAAATQTREPIVLPHDAPARGRRSRMQRPDIRQKGEGTSTSGRSDVQPGGDDGDEEAEYHRQEDIPERVGAQDQGDGHAPPEPDLDFFSSAYLELARFILQGEGSGAGTAPHASGVGTSIHQFDPRNEIYEVFSCGEQTMDHIAHEYRASHASDDAVYRPGPPLQPHHDPPEQCQGFQYYQPSQQSYITPSPQQQYQLPSPHCQSYYQPSPQPSYQSPLPPQQHYRPRSGITYHRRSDNFI</sequence>
<feature type="region of interest" description="Disordered" evidence="1">
    <location>
        <begin position="201"/>
        <end position="255"/>
    </location>
</feature>
<reference evidence="2 3" key="1">
    <citation type="journal article" date="2023" name="Plants (Basel)">
        <title>Bridging the Gap: Combining Genomics and Transcriptomics Approaches to Understand Stylosanthes scabra, an Orphan Legume from the Brazilian Caatinga.</title>
        <authorList>
            <person name="Ferreira-Neto J.R.C."/>
            <person name="da Silva M.D."/>
            <person name="Binneck E."/>
            <person name="de Melo N.F."/>
            <person name="da Silva R.H."/>
            <person name="de Melo A.L.T.M."/>
            <person name="Pandolfi V."/>
            <person name="Bustamante F.O."/>
            <person name="Brasileiro-Vidal A.C."/>
            <person name="Benko-Iseppon A.M."/>
        </authorList>
    </citation>
    <scope>NUCLEOTIDE SEQUENCE [LARGE SCALE GENOMIC DNA]</scope>
    <source>
        <tissue evidence="2">Leaves</tissue>
    </source>
</reference>
<organism evidence="2 3">
    <name type="scientific">Stylosanthes scabra</name>
    <dbReference type="NCBI Taxonomy" id="79078"/>
    <lineage>
        <taxon>Eukaryota</taxon>
        <taxon>Viridiplantae</taxon>
        <taxon>Streptophyta</taxon>
        <taxon>Embryophyta</taxon>
        <taxon>Tracheophyta</taxon>
        <taxon>Spermatophyta</taxon>
        <taxon>Magnoliopsida</taxon>
        <taxon>eudicotyledons</taxon>
        <taxon>Gunneridae</taxon>
        <taxon>Pentapetalae</taxon>
        <taxon>rosids</taxon>
        <taxon>fabids</taxon>
        <taxon>Fabales</taxon>
        <taxon>Fabaceae</taxon>
        <taxon>Papilionoideae</taxon>
        <taxon>50 kb inversion clade</taxon>
        <taxon>dalbergioids sensu lato</taxon>
        <taxon>Dalbergieae</taxon>
        <taxon>Pterocarpus clade</taxon>
        <taxon>Stylosanthes</taxon>
    </lineage>
</organism>
<accession>A0ABU6SMK2</accession>
<protein>
    <submittedName>
        <fullName evidence="2">Uncharacterized protein</fullName>
    </submittedName>
</protein>
<evidence type="ECO:0000313" key="3">
    <source>
        <dbReference type="Proteomes" id="UP001341840"/>
    </source>
</evidence>
<feature type="region of interest" description="Disordered" evidence="1">
    <location>
        <begin position="345"/>
        <end position="366"/>
    </location>
</feature>
<feature type="region of interest" description="Disordered" evidence="1">
    <location>
        <begin position="381"/>
        <end position="435"/>
    </location>
</feature>
<gene>
    <name evidence="2" type="ORF">PIB30_062909</name>
</gene>
<dbReference type="EMBL" id="JASCZI010061006">
    <property type="protein sequence ID" value="MED6137203.1"/>
    <property type="molecule type" value="Genomic_DNA"/>
</dbReference>
<dbReference type="Proteomes" id="UP001341840">
    <property type="component" value="Unassembled WGS sequence"/>
</dbReference>
<name>A0ABU6SMK2_9FABA</name>
<evidence type="ECO:0000256" key="1">
    <source>
        <dbReference type="SAM" id="MobiDB-lite"/>
    </source>
</evidence>
<comment type="caution">
    <text evidence="2">The sequence shown here is derived from an EMBL/GenBank/DDBJ whole genome shotgun (WGS) entry which is preliminary data.</text>
</comment>
<evidence type="ECO:0000313" key="2">
    <source>
        <dbReference type="EMBL" id="MED6137203.1"/>
    </source>
</evidence>
<feature type="compositionally biased region" description="Low complexity" evidence="1">
    <location>
        <begin position="384"/>
        <end position="411"/>
    </location>
</feature>